<feature type="transmembrane region" description="Helical" evidence="1">
    <location>
        <begin position="187"/>
        <end position="206"/>
    </location>
</feature>
<evidence type="ECO:0000313" key="2">
    <source>
        <dbReference type="EMBL" id="GLQ57939.1"/>
    </source>
</evidence>
<keyword evidence="3" id="KW-1185">Reference proteome</keyword>
<organism evidence="2 3">
    <name type="scientific">Devosia nitrariae</name>
    <dbReference type="NCBI Taxonomy" id="2071872"/>
    <lineage>
        <taxon>Bacteria</taxon>
        <taxon>Pseudomonadati</taxon>
        <taxon>Pseudomonadota</taxon>
        <taxon>Alphaproteobacteria</taxon>
        <taxon>Hyphomicrobiales</taxon>
        <taxon>Devosiaceae</taxon>
        <taxon>Devosia</taxon>
    </lineage>
</organism>
<feature type="transmembrane region" description="Helical" evidence="1">
    <location>
        <begin position="213"/>
        <end position="229"/>
    </location>
</feature>
<feature type="transmembrane region" description="Helical" evidence="1">
    <location>
        <begin position="58"/>
        <end position="78"/>
    </location>
</feature>
<gene>
    <name evidence="2" type="ORF">GCM10010862_51980</name>
</gene>
<feature type="transmembrane region" description="Helical" evidence="1">
    <location>
        <begin position="355"/>
        <end position="380"/>
    </location>
</feature>
<evidence type="ECO:0000313" key="3">
    <source>
        <dbReference type="Proteomes" id="UP001156691"/>
    </source>
</evidence>
<comment type="caution">
    <text evidence="2">The sequence shown here is derived from an EMBL/GenBank/DDBJ whole genome shotgun (WGS) entry which is preliminary data.</text>
</comment>
<protein>
    <submittedName>
        <fullName evidence="2">O-antigen polymerase</fullName>
    </submittedName>
</protein>
<feature type="transmembrane region" description="Helical" evidence="1">
    <location>
        <begin position="147"/>
        <end position="167"/>
    </location>
</feature>
<sequence>MIDGSSGMPIALLGLGLGAWLLLTLYLAPRLHSLGGLLYILLSARYITTFFHDYTTKAVFAGQSINSFLTLGLTALCLLITWRDLLRYKVFLPVFAMILALLMSGFWNMELTGTVNALIRQLLFLSLMILVAKAVDAEANDGSTSRAMLAAFVVPILYQLMSIVLRLGKASESDGSVSFMGGYVHEGVFSTLLLTALVIAALAAGLSWRRRSIYVAVIFAALVFANYRTAVLSGVPILLAHFIFGSATVARARLGNYVRSGAFLLALIIGFTVAGLFSQRMADLGTLLTSGGGLIRPPMELTPDDRSLLSGRILIWNDYFFTTLRSDISHLVFGFGPDSWQRAFALYAHNVYISYIYELGFVGALIFAYMQLHFIVLAVLARPDKRWHLLGAHISYGLLCLGTMPTFTIEGVILYAVICGYTVYYYLYQRVPAKRVMSGSRLAPLRHGFAQP</sequence>
<feature type="transmembrane region" description="Helical" evidence="1">
    <location>
        <begin position="412"/>
        <end position="428"/>
    </location>
</feature>
<reference evidence="3" key="1">
    <citation type="journal article" date="2019" name="Int. J. Syst. Evol. Microbiol.">
        <title>The Global Catalogue of Microorganisms (GCM) 10K type strain sequencing project: providing services to taxonomists for standard genome sequencing and annotation.</title>
        <authorList>
            <consortium name="The Broad Institute Genomics Platform"/>
            <consortium name="The Broad Institute Genome Sequencing Center for Infectious Disease"/>
            <person name="Wu L."/>
            <person name="Ma J."/>
        </authorList>
    </citation>
    <scope>NUCLEOTIDE SEQUENCE [LARGE SCALE GENOMIC DNA]</scope>
    <source>
        <strain evidence="3">NBRC 112416</strain>
    </source>
</reference>
<dbReference type="EMBL" id="BSNS01000026">
    <property type="protein sequence ID" value="GLQ57939.1"/>
    <property type="molecule type" value="Genomic_DNA"/>
</dbReference>
<feature type="transmembrane region" description="Helical" evidence="1">
    <location>
        <begin position="90"/>
        <end position="109"/>
    </location>
</feature>
<feature type="transmembrane region" description="Helical" evidence="1">
    <location>
        <begin position="261"/>
        <end position="278"/>
    </location>
</feature>
<evidence type="ECO:0000256" key="1">
    <source>
        <dbReference type="SAM" id="Phobius"/>
    </source>
</evidence>
<accession>A0ABQ5WCW1</accession>
<feature type="transmembrane region" description="Helical" evidence="1">
    <location>
        <begin position="6"/>
        <end position="27"/>
    </location>
</feature>
<keyword evidence="1" id="KW-0472">Membrane</keyword>
<proteinExistence type="predicted"/>
<dbReference type="Proteomes" id="UP001156691">
    <property type="component" value="Unassembled WGS sequence"/>
</dbReference>
<feature type="transmembrane region" description="Helical" evidence="1">
    <location>
        <begin position="115"/>
        <end position="135"/>
    </location>
</feature>
<keyword evidence="1" id="KW-1133">Transmembrane helix</keyword>
<dbReference type="RefSeq" id="WP_284343336.1">
    <property type="nucleotide sequence ID" value="NZ_BSNS01000026.1"/>
</dbReference>
<keyword evidence="1" id="KW-0812">Transmembrane</keyword>
<name>A0ABQ5WCW1_9HYPH</name>